<evidence type="ECO:0000256" key="2">
    <source>
        <dbReference type="ARBA" id="ARBA00001911"/>
    </source>
</evidence>
<dbReference type="NCBIfam" id="TIGR01179">
    <property type="entry name" value="galE"/>
    <property type="match status" value="1"/>
</dbReference>
<keyword evidence="15" id="KW-1185">Reference proteome</keyword>
<feature type="compositionally biased region" description="Gly residues" evidence="12">
    <location>
        <begin position="22"/>
        <end position="39"/>
    </location>
</feature>
<organism evidence="14 15">
    <name type="scientific">Olpidium bornovanus</name>
    <dbReference type="NCBI Taxonomy" id="278681"/>
    <lineage>
        <taxon>Eukaryota</taxon>
        <taxon>Fungi</taxon>
        <taxon>Fungi incertae sedis</taxon>
        <taxon>Olpidiomycota</taxon>
        <taxon>Olpidiomycotina</taxon>
        <taxon>Olpidiomycetes</taxon>
        <taxon>Olpidiales</taxon>
        <taxon>Olpidiaceae</taxon>
        <taxon>Olpidium</taxon>
    </lineage>
</organism>
<feature type="compositionally biased region" description="Basic and acidic residues" evidence="12">
    <location>
        <begin position="7"/>
        <end position="21"/>
    </location>
</feature>
<accession>A0A8H7ZUH9</accession>
<evidence type="ECO:0000256" key="8">
    <source>
        <dbReference type="ARBA" id="ARBA00037676"/>
    </source>
</evidence>
<dbReference type="EMBL" id="JAEFCI010006369">
    <property type="protein sequence ID" value="KAG5459731.1"/>
    <property type="molecule type" value="Genomic_DNA"/>
</dbReference>
<evidence type="ECO:0000256" key="1">
    <source>
        <dbReference type="ARBA" id="ARBA00000083"/>
    </source>
</evidence>
<dbReference type="GO" id="GO:0003978">
    <property type="term" value="F:UDP-glucose 4-epimerase activity"/>
    <property type="evidence" value="ECO:0007669"/>
    <property type="project" value="UniProtKB-UniRule"/>
</dbReference>
<keyword evidence="7 11" id="KW-0413">Isomerase</keyword>
<keyword evidence="11" id="KW-0119">Carbohydrate metabolism</keyword>
<sequence length="381" mass="41258">METQETAAERPEALPRLRLQDDGGGGEGEAQAGGGGGGGGWGSRGVYLITGGAGYIGSHCALQFLRAGEDVVVVDNLCNSSPESLARVERLSGKKVPFHRVDVTDGGALDAVFGAYPVRGVVHFAGLKSVGHSVSQPLRYYRENVAGACALLEVMERRGVRRLVFSSSATVYGQPDSVPIPETAPLRCTNPYGRTKLFVEEIVRDLCASDPRWSAVLLRYFNPCGSDESGLIGEDPAAEPTNLMPYVCGVAAGSLKTLRVFGGDYPTPDGTGVRDFIHVVDLAEGHLRAIRKTERWRGCEVYNLGRGKGYSVMEMVAEFELVSGRKIPYEVVADPSKAARELGWKAERGIREMCADMWRWQRSNPRGYSGPLLPFRSSPIF</sequence>
<dbReference type="InterPro" id="IPR005886">
    <property type="entry name" value="UDP_G4E"/>
</dbReference>
<dbReference type="CDD" id="cd05247">
    <property type="entry name" value="UDP_G4E_1_SDR_e"/>
    <property type="match status" value="1"/>
</dbReference>
<evidence type="ECO:0000313" key="14">
    <source>
        <dbReference type="EMBL" id="KAG5459731.1"/>
    </source>
</evidence>
<comment type="function">
    <text evidence="8">Mutarotase converts alpha-aldose to the beta-anomer. It is active on D-glucose, L-arabinose, D-xylose, D-galactose, maltose and lactose.</text>
</comment>
<dbReference type="SUPFAM" id="SSF51735">
    <property type="entry name" value="NAD(P)-binding Rossmann-fold domains"/>
    <property type="match status" value="1"/>
</dbReference>
<evidence type="ECO:0000256" key="3">
    <source>
        <dbReference type="ARBA" id="ARBA00004947"/>
    </source>
</evidence>
<dbReference type="Pfam" id="PF01370">
    <property type="entry name" value="Epimerase"/>
    <property type="match status" value="1"/>
</dbReference>
<proteinExistence type="inferred from homology"/>
<comment type="similarity">
    <text evidence="11">Belongs to the NAD(P)-dependent epimerase/dehydratase family.</text>
</comment>
<evidence type="ECO:0000256" key="5">
    <source>
        <dbReference type="ARBA" id="ARBA00023027"/>
    </source>
</evidence>
<dbReference type="GO" id="GO:0033499">
    <property type="term" value="P:galactose catabolic process via UDP-galactose, Leloir pathway"/>
    <property type="evidence" value="ECO:0007669"/>
    <property type="project" value="TreeGrafter"/>
</dbReference>
<evidence type="ECO:0000256" key="6">
    <source>
        <dbReference type="ARBA" id="ARBA00023144"/>
    </source>
</evidence>
<dbReference type="OrthoDB" id="9402762at2759"/>
<evidence type="ECO:0000256" key="4">
    <source>
        <dbReference type="ARBA" id="ARBA00005028"/>
    </source>
</evidence>
<evidence type="ECO:0000313" key="15">
    <source>
        <dbReference type="Proteomes" id="UP000673691"/>
    </source>
</evidence>
<feature type="region of interest" description="Disordered" evidence="12">
    <location>
        <begin position="1"/>
        <end position="39"/>
    </location>
</feature>
<reference evidence="14 15" key="1">
    <citation type="journal article" name="Sci. Rep.">
        <title>Genome-scale phylogenetic analyses confirm Olpidium as the closest living zoosporic fungus to the non-flagellated, terrestrial fungi.</title>
        <authorList>
            <person name="Chang Y."/>
            <person name="Rochon D."/>
            <person name="Sekimoto S."/>
            <person name="Wang Y."/>
            <person name="Chovatia M."/>
            <person name="Sandor L."/>
            <person name="Salamov A."/>
            <person name="Grigoriev I.V."/>
            <person name="Stajich J.E."/>
            <person name="Spatafora J.W."/>
        </authorList>
    </citation>
    <scope>NUCLEOTIDE SEQUENCE [LARGE SCALE GENOMIC DNA]</scope>
    <source>
        <strain evidence="14">S191</strain>
    </source>
</reference>
<comment type="pathway">
    <text evidence="4">Carbohydrate metabolism; hexose metabolism.</text>
</comment>
<dbReference type="GO" id="GO:0005829">
    <property type="term" value="C:cytosol"/>
    <property type="evidence" value="ECO:0007669"/>
    <property type="project" value="TreeGrafter"/>
</dbReference>
<evidence type="ECO:0000256" key="9">
    <source>
        <dbReference type="ARBA" id="ARBA00037955"/>
    </source>
</evidence>
<feature type="non-terminal residue" evidence="14">
    <location>
        <position position="1"/>
    </location>
</feature>
<keyword evidence="5 11" id="KW-0520">NAD</keyword>
<evidence type="ECO:0000256" key="7">
    <source>
        <dbReference type="ARBA" id="ARBA00023235"/>
    </source>
</evidence>
<evidence type="ECO:0000259" key="13">
    <source>
        <dbReference type="Pfam" id="PF01370"/>
    </source>
</evidence>
<evidence type="ECO:0000256" key="11">
    <source>
        <dbReference type="RuleBase" id="RU366046"/>
    </source>
</evidence>
<comment type="similarity">
    <text evidence="9">In the N-terminal section; belongs to the NAD(P)-dependent epimerase/dehydratase family.</text>
</comment>
<name>A0A8H7ZUH9_9FUNG</name>
<dbReference type="PANTHER" id="PTHR43725">
    <property type="entry name" value="UDP-GLUCOSE 4-EPIMERASE"/>
    <property type="match status" value="1"/>
</dbReference>
<dbReference type="EC" id="5.1.3.2" evidence="11"/>
<evidence type="ECO:0000256" key="10">
    <source>
        <dbReference type="ARBA" id="ARBA00038238"/>
    </source>
</evidence>
<comment type="similarity">
    <text evidence="10">In the C-terminal section; belongs to the aldose epimerase family.</text>
</comment>
<dbReference type="InterPro" id="IPR001509">
    <property type="entry name" value="Epimerase_deHydtase"/>
</dbReference>
<comment type="catalytic activity">
    <reaction evidence="1 11">
        <text>UDP-alpha-D-glucose = UDP-alpha-D-galactose</text>
        <dbReference type="Rhea" id="RHEA:22168"/>
        <dbReference type="ChEBI" id="CHEBI:58885"/>
        <dbReference type="ChEBI" id="CHEBI:66914"/>
        <dbReference type="EC" id="5.1.3.2"/>
    </reaction>
</comment>
<evidence type="ECO:0000256" key="12">
    <source>
        <dbReference type="SAM" id="MobiDB-lite"/>
    </source>
</evidence>
<keyword evidence="6" id="KW-0299">Galactose metabolism</keyword>
<comment type="subunit">
    <text evidence="11">Homodimer.</text>
</comment>
<comment type="caution">
    <text evidence="14">The sequence shown here is derived from an EMBL/GenBank/DDBJ whole genome shotgun (WGS) entry which is preliminary data.</text>
</comment>
<comment type="pathway">
    <text evidence="3 11">Carbohydrate metabolism; galactose metabolism.</text>
</comment>
<protein>
    <recommendedName>
        <fullName evidence="11">UDP-glucose 4-epimerase</fullName>
        <ecNumber evidence="11">5.1.3.2</ecNumber>
    </recommendedName>
</protein>
<dbReference type="Proteomes" id="UP000673691">
    <property type="component" value="Unassembled WGS sequence"/>
</dbReference>
<dbReference type="AlphaFoldDB" id="A0A8H7ZUH9"/>
<feature type="domain" description="NAD-dependent epimerase/dehydratase" evidence="13">
    <location>
        <begin position="48"/>
        <end position="305"/>
    </location>
</feature>
<gene>
    <name evidence="14" type="ORF">BJ554DRAFT_8314</name>
</gene>
<dbReference type="UniPathway" id="UPA00214"/>
<dbReference type="Gene3D" id="3.40.50.720">
    <property type="entry name" value="NAD(P)-binding Rossmann-like Domain"/>
    <property type="match status" value="1"/>
</dbReference>
<dbReference type="PANTHER" id="PTHR43725:SF47">
    <property type="entry name" value="UDP-GLUCOSE 4-EPIMERASE"/>
    <property type="match status" value="1"/>
</dbReference>
<comment type="cofactor">
    <cofactor evidence="2 11">
        <name>NAD(+)</name>
        <dbReference type="ChEBI" id="CHEBI:57540"/>
    </cofactor>
</comment>
<dbReference type="InterPro" id="IPR036291">
    <property type="entry name" value="NAD(P)-bd_dom_sf"/>
</dbReference>
<dbReference type="Gene3D" id="3.90.25.10">
    <property type="entry name" value="UDP-galactose 4-epimerase, domain 1"/>
    <property type="match status" value="1"/>
</dbReference>